<keyword evidence="2" id="KW-1185">Reference proteome</keyword>
<name>B0D540_LACBS</name>
<dbReference type="KEGG" id="lbc:LACBIDRAFT_317407"/>
<evidence type="ECO:0000313" key="2">
    <source>
        <dbReference type="Proteomes" id="UP000001194"/>
    </source>
</evidence>
<dbReference type="Proteomes" id="UP000001194">
    <property type="component" value="Unassembled WGS sequence"/>
</dbReference>
<accession>B0D540</accession>
<dbReference type="InParanoid" id="B0D540"/>
<proteinExistence type="predicted"/>
<dbReference type="RefSeq" id="XP_001878904.1">
    <property type="nucleotide sequence ID" value="XM_001878869.1"/>
</dbReference>
<sequence>MRLRRRAYCLLNHDRDRRPEQRQVNNNPIDQPCSFTRRYPPRPPWTSFFFYPSYQTNRLRIIPSTIVALFSARTIIDKLS</sequence>
<dbReference type="GeneID" id="6074674"/>
<organism evidence="2">
    <name type="scientific">Laccaria bicolor (strain S238N-H82 / ATCC MYA-4686)</name>
    <name type="common">Bicoloured deceiver</name>
    <name type="synonym">Laccaria laccata var. bicolor</name>
    <dbReference type="NCBI Taxonomy" id="486041"/>
    <lineage>
        <taxon>Eukaryota</taxon>
        <taxon>Fungi</taxon>
        <taxon>Dikarya</taxon>
        <taxon>Basidiomycota</taxon>
        <taxon>Agaricomycotina</taxon>
        <taxon>Agaricomycetes</taxon>
        <taxon>Agaricomycetidae</taxon>
        <taxon>Agaricales</taxon>
        <taxon>Agaricineae</taxon>
        <taxon>Hydnangiaceae</taxon>
        <taxon>Laccaria</taxon>
    </lineage>
</organism>
<dbReference type="AlphaFoldDB" id="B0D540"/>
<gene>
    <name evidence="1" type="ORF">LACBIDRAFT_317407</name>
</gene>
<dbReference type="EMBL" id="DS547097">
    <property type="protein sequence ID" value="EDR10454.1"/>
    <property type="molecule type" value="Genomic_DNA"/>
</dbReference>
<evidence type="ECO:0000313" key="1">
    <source>
        <dbReference type="EMBL" id="EDR10454.1"/>
    </source>
</evidence>
<protein>
    <submittedName>
        <fullName evidence="1">Predicted protein</fullName>
    </submittedName>
</protein>
<reference evidence="1 2" key="1">
    <citation type="journal article" date="2008" name="Nature">
        <title>The genome of Laccaria bicolor provides insights into mycorrhizal symbiosis.</title>
        <authorList>
            <person name="Martin F."/>
            <person name="Aerts A."/>
            <person name="Ahren D."/>
            <person name="Brun A."/>
            <person name="Danchin E.G.J."/>
            <person name="Duchaussoy F."/>
            <person name="Gibon J."/>
            <person name="Kohler A."/>
            <person name="Lindquist E."/>
            <person name="Pereda V."/>
            <person name="Salamov A."/>
            <person name="Shapiro H.J."/>
            <person name="Wuyts J."/>
            <person name="Blaudez D."/>
            <person name="Buee M."/>
            <person name="Brokstein P."/>
            <person name="Canbaeck B."/>
            <person name="Cohen D."/>
            <person name="Courty P.E."/>
            <person name="Coutinho P.M."/>
            <person name="Delaruelle C."/>
            <person name="Detter J.C."/>
            <person name="Deveau A."/>
            <person name="DiFazio S."/>
            <person name="Duplessis S."/>
            <person name="Fraissinet-Tachet L."/>
            <person name="Lucic E."/>
            <person name="Frey-Klett P."/>
            <person name="Fourrey C."/>
            <person name="Feussner I."/>
            <person name="Gay G."/>
            <person name="Grimwood J."/>
            <person name="Hoegger P.J."/>
            <person name="Jain P."/>
            <person name="Kilaru S."/>
            <person name="Labbe J."/>
            <person name="Lin Y.C."/>
            <person name="Legue V."/>
            <person name="Le Tacon F."/>
            <person name="Marmeisse R."/>
            <person name="Melayah D."/>
            <person name="Montanini B."/>
            <person name="Muratet M."/>
            <person name="Nehls U."/>
            <person name="Niculita-Hirzel H."/>
            <person name="Oudot-Le Secq M.P."/>
            <person name="Peter M."/>
            <person name="Quesneville H."/>
            <person name="Rajashekar B."/>
            <person name="Reich M."/>
            <person name="Rouhier N."/>
            <person name="Schmutz J."/>
            <person name="Yin T."/>
            <person name="Chalot M."/>
            <person name="Henrissat B."/>
            <person name="Kuees U."/>
            <person name="Lucas S."/>
            <person name="Van de Peer Y."/>
            <person name="Podila G.K."/>
            <person name="Polle A."/>
            <person name="Pukkila P.J."/>
            <person name="Richardson P.M."/>
            <person name="Rouze P."/>
            <person name="Sanders I.R."/>
            <person name="Stajich J.E."/>
            <person name="Tunlid A."/>
            <person name="Tuskan G."/>
            <person name="Grigoriev I.V."/>
        </authorList>
    </citation>
    <scope>NUCLEOTIDE SEQUENCE [LARGE SCALE GENOMIC DNA]</scope>
    <source>
        <strain evidence="2">S238N-H82 / ATCC MYA-4686</strain>
    </source>
</reference>
<dbReference type="HOGENOM" id="CLU_2590161_0_0_1"/>